<sequence length="347" mass="37206">MKNKIVKVISLLMVAMLVFAGCSSKPASNEGNNNEGNANGGNVTKESKVKVGLVVSGGLGDRSFYDSSNEGLELAKKDLGVEGKVLECKNDPALLSDQLVQASNYGDIIVVVGFEFYDVIQEIAPQFPTKTYVYVDNAITGIDNIVSIQYKENEGSFLAGALAAMLSETGHIGMVGGVDIPVIRNFQVGYEEGAKYINPDMKVDVIFAGDFEDPTKGKESAMAIYNKGADIIFHAAGKTGEGVFEAGKDLGKYAIGVDSDQRYINPDVIMYSMIKNVGLSVYETIENIGNGSVKGGEILTYGMKENGIGIGYGTSDMKQFVTDEMKSKLEEITEKIVSGEIKVTEAR</sequence>
<keyword evidence="2" id="KW-1003">Cell membrane</keyword>
<evidence type="ECO:0000256" key="4">
    <source>
        <dbReference type="ARBA" id="ARBA00023136"/>
    </source>
</evidence>
<evidence type="ECO:0000256" key="5">
    <source>
        <dbReference type="ARBA" id="ARBA00023288"/>
    </source>
</evidence>
<comment type="subcellular location">
    <subcellularLocation>
        <location evidence="1">Cell membrane</location>
    </subcellularLocation>
</comment>
<organism evidence="8 9">
    <name type="scientific">Alkaliphilus flagellatus</name>
    <dbReference type="NCBI Taxonomy" id="2841507"/>
    <lineage>
        <taxon>Bacteria</taxon>
        <taxon>Bacillati</taxon>
        <taxon>Bacillota</taxon>
        <taxon>Clostridia</taxon>
        <taxon>Peptostreptococcales</taxon>
        <taxon>Natronincolaceae</taxon>
        <taxon>Alkaliphilus</taxon>
    </lineage>
</organism>
<proteinExistence type="predicted"/>
<keyword evidence="9" id="KW-1185">Reference proteome</keyword>
<evidence type="ECO:0000313" key="8">
    <source>
        <dbReference type="EMBL" id="MBU5674815.1"/>
    </source>
</evidence>
<dbReference type="InterPro" id="IPR050957">
    <property type="entry name" value="BMP_lipoprotein"/>
</dbReference>
<dbReference type="PROSITE" id="PS51257">
    <property type="entry name" value="PROKAR_LIPOPROTEIN"/>
    <property type="match status" value="1"/>
</dbReference>
<protein>
    <submittedName>
        <fullName evidence="8">BMP family ABC transporter substrate-binding protein</fullName>
    </submittedName>
</protein>
<dbReference type="PANTHER" id="PTHR34296:SF2">
    <property type="entry name" value="ABC TRANSPORTER GUANOSINE-BINDING PROTEIN NUPN"/>
    <property type="match status" value="1"/>
</dbReference>
<evidence type="ECO:0000256" key="1">
    <source>
        <dbReference type="ARBA" id="ARBA00004236"/>
    </source>
</evidence>
<keyword evidence="5" id="KW-0449">Lipoprotein</keyword>
<dbReference type="InterPro" id="IPR003760">
    <property type="entry name" value="PnrA-like"/>
</dbReference>
<dbReference type="EMBL" id="JAHLQK010000001">
    <property type="protein sequence ID" value="MBU5674815.1"/>
    <property type="molecule type" value="Genomic_DNA"/>
</dbReference>
<evidence type="ECO:0000259" key="7">
    <source>
        <dbReference type="Pfam" id="PF02608"/>
    </source>
</evidence>
<evidence type="ECO:0000256" key="3">
    <source>
        <dbReference type="ARBA" id="ARBA00022729"/>
    </source>
</evidence>
<name>A0ABS6FX50_9FIRM</name>
<evidence type="ECO:0000256" key="2">
    <source>
        <dbReference type="ARBA" id="ARBA00022475"/>
    </source>
</evidence>
<keyword evidence="3 6" id="KW-0732">Signal</keyword>
<feature type="chain" id="PRO_5046858801" evidence="6">
    <location>
        <begin position="21"/>
        <end position="347"/>
    </location>
</feature>
<reference evidence="8 9" key="1">
    <citation type="submission" date="2021-06" db="EMBL/GenBank/DDBJ databases">
        <authorList>
            <person name="Sun Q."/>
            <person name="Li D."/>
        </authorList>
    </citation>
    <scope>NUCLEOTIDE SEQUENCE [LARGE SCALE GENOMIC DNA]</scope>
    <source>
        <strain evidence="8 9">MSJ-5</strain>
    </source>
</reference>
<comment type="caution">
    <text evidence="8">The sequence shown here is derived from an EMBL/GenBank/DDBJ whole genome shotgun (WGS) entry which is preliminary data.</text>
</comment>
<evidence type="ECO:0000256" key="6">
    <source>
        <dbReference type="SAM" id="SignalP"/>
    </source>
</evidence>
<feature type="domain" description="ABC transporter substrate-binding protein PnrA-like" evidence="7">
    <location>
        <begin position="48"/>
        <end position="345"/>
    </location>
</feature>
<dbReference type="PANTHER" id="PTHR34296">
    <property type="entry name" value="TRANSCRIPTIONAL ACTIVATOR PROTEIN MED"/>
    <property type="match status" value="1"/>
</dbReference>
<dbReference type="Pfam" id="PF02608">
    <property type="entry name" value="Bmp"/>
    <property type="match status" value="1"/>
</dbReference>
<gene>
    <name evidence="8" type="ORF">KQI88_00100</name>
</gene>
<dbReference type="CDD" id="cd19964">
    <property type="entry name" value="PBP1_BMP-like"/>
    <property type="match status" value="1"/>
</dbReference>
<keyword evidence="4" id="KW-0472">Membrane</keyword>
<dbReference type="RefSeq" id="WP_216414336.1">
    <property type="nucleotide sequence ID" value="NZ_JAHLQK010000001.1"/>
</dbReference>
<feature type="signal peptide" evidence="6">
    <location>
        <begin position="1"/>
        <end position="20"/>
    </location>
</feature>
<dbReference type="Proteomes" id="UP000779508">
    <property type="component" value="Unassembled WGS sequence"/>
</dbReference>
<accession>A0ABS6FX50</accession>
<evidence type="ECO:0000313" key="9">
    <source>
        <dbReference type="Proteomes" id="UP000779508"/>
    </source>
</evidence>